<evidence type="ECO:0000313" key="1">
    <source>
        <dbReference type="EMBL" id="KAF6152611.1"/>
    </source>
</evidence>
<protein>
    <submittedName>
        <fullName evidence="1">Uncharacterized protein</fullName>
    </submittedName>
</protein>
<gene>
    <name evidence="1" type="ORF">GIB67_013058</name>
</gene>
<dbReference type="AlphaFoldDB" id="A0A7J7MCL3"/>
<feature type="non-terminal residue" evidence="1">
    <location>
        <position position="1"/>
    </location>
</feature>
<dbReference type="EMBL" id="JACGCM010001620">
    <property type="protein sequence ID" value="KAF6152611.1"/>
    <property type="molecule type" value="Genomic_DNA"/>
</dbReference>
<sequence>PFLHALSPTHHRLSLCQRFKGIVPCTWGFDLNPTKFSDLKGGEADIKTAAKMVLHTFANGDTSNGGLKRSKREEACFFKCFFKK</sequence>
<proteinExistence type="predicted"/>
<accession>A0A7J7MCL3</accession>
<keyword evidence="2" id="KW-1185">Reference proteome</keyword>
<organism evidence="1 2">
    <name type="scientific">Kingdonia uniflora</name>
    <dbReference type="NCBI Taxonomy" id="39325"/>
    <lineage>
        <taxon>Eukaryota</taxon>
        <taxon>Viridiplantae</taxon>
        <taxon>Streptophyta</taxon>
        <taxon>Embryophyta</taxon>
        <taxon>Tracheophyta</taxon>
        <taxon>Spermatophyta</taxon>
        <taxon>Magnoliopsida</taxon>
        <taxon>Ranunculales</taxon>
        <taxon>Circaeasteraceae</taxon>
        <taxon>Kingdonia</taxon>
    </lineage>
</organism>
<dbReference type="Proteomes" id="UP000541444">
    <property type="component" value="Unassembled WGS sequence"/>
</dbReference>
<comment type="caution">
    <text evidence="1">The sequence shown here is derived from an EMBL/GenBank/DDBJ whole genome shotgun (WGS) entry which is preliminary data.</text>
</comment>
<reference evidence="1 2" key="1">
    <citation type="journal article" date="2020" name="IScience">
        <title>Genome Sequencing of the Endangered Kingdonia uniflora (Circaeasteraceae, Ranunculales) Reveals Potential Mechanisms of Evolutionary Specialization.</title>
        <authorList>
            <person name="Sun Y."/>
            <person name="Deng T."/>
            <person name="Zhang A."/>
            <person name="Moore M.J."/>
            <person name="Landis J.B."/>
            <person name="Lin N."/>
            <person name="Zhang H."/>
            <person name="Zhang X."/>
            <person name="Huang J."/>
            <person name="Zhang X."/>
            <person name="Sun H."/>
            <person name="Wang H."/>
        </authorList>
    </citation>
    <scope>NUCLEOTIDE SEQUENCE [LARGE SCALE GENOMIC DNA]</scope>
    <source>
        <strain evidence="1">TB1705</strain>
        <tissue evidence="1">Leaf</tissue>
    </source>
</reference>
<evidence type="ECO:0000313" key="2">
    <source>
        <dbReference type="Proteomes" id="UP000541444"/>
    </source>
</evidence>
<name>A0A7J7MCL3_9MAGN</name>